<keyword evidence="5" id="KW-0862">Zinc</keyword>
<dbReference type="GO" id="GO:0046872">
    <property type="term" value="F:metal ion binding"/>
    <property type="evidence" value="ECO:0007669"/>
    <property type="project" value="UniProtKB-KW"/>
</dbReference>
<dbReference type="InterPro" id="IPR041516">
    <property type="entry name" value="LACTB2_WH"/>
</dbReference>
<dbReference type="Pfam" id="PF17778">
    <property type="entry name" value="WHD_BLACT"/>
    <property type="match status" value="1"/>
</dbReference>
<dbReference type="GO" id="GO:0044550">
    <property type="term" value="P:secondary metabolite biosynthetic process"/>
    <property type="evidence" value="ECO:0007669"/>
    <property type="project" value="TreeGrafter"/>
</dbReference>
<comment type="similarity">
    <text evidence="2">Belongs to the metallo-beta-lactamase superfamily. Glyoxalase II family.</text>
</comment>
<accession>A0AAQ3RBS5</accession>
<comment type="cofactor">
    <cofactor evidence="1">
        <name>Zn(2+)</name>
        <dbReference type="ChEBI" id="CHEBI:29105"/>
    </cofactor>
</comment>
<dbReference type="FunFam" id="3.60.15.10:FF:000041">
    <property type="entry name" value="Metallo-beta-lactamase domain protein"/>
    <property type="match status" value="1"/>
</dbReference>
<dbReference type="InterPro" id="IPR050662">
    <property type="entry name" value="Sec-metab_biosynth-thioest"/>
</dbReference>
<proteinExistence type="inferred from homology"/>
<keyword evidence="3" id="KW-0479">Metal-binding</keyword>
<evidence type="ECO:0000313" key="9">
    <source>
        <dbReference type="Proteomes" id="UP001303373"/>
    </source>
</evidence>
<organism evidence="8 9">
    <name type="scientific">Acrodontium crateriforme</name>
    <dbReference type="NCBI Taxonomy" id="150365"/>
    <lineage>
        <taxon>Eukaryota</taxon>
        <taxon>Fungi</taxon>
        <taxon>Dikarya</taxon>
        <taxon>Ascomycota</taxon>
        <taxon>Pezizomycotina</taxon>
        <taxon>Dothideomycetes</taxon>
        <taxon>Dothideomycetidae</taxon>
        <taxon>Mycosphaerellales</taxon>
        <taxon>Teratosphaeriaceae</taxon>
        <taxon>Acrodontium</taxon>
    </lineage>
</organism>
<dbReference type="InterPro" id="IPR036388">
    <property type="entry name" value="WH-like_DNA-bd_sf"/>
</dbReference>
<evidence type="ECO:0000256" key="4">
    <source>
        <dbReference type="ARBA" id="ARBA00022801"/>
    </source>
</evidence>
<dbReference type="SUPFAM" id="SSF56281">
    <property type="entry name" value="Metallo-hydrolase/oxidoreductase"/>
    <property type="match status" value="1"/>
</dbReference>
<name>A0AAQ3RBS5_9PEZI</name>
<dbReference type="Gene3D" id="3.60.15.10">
    <property type="entry name" value="Ribonuclease Z/Hydroxyacylglutathione hydrolase-like"/>
    <property type="match status" value="1"/>
</dbReference>
<evidence type="ECO:0000256" key="3">
    <source>
        <dbReference type="ARBA" id="ARBA00022723"/>
    </source>
</evidence>
<reference evidence="8 9" key="1">
    <citation type="submission" date="2023-11" db="EMBL/GenBank/DDBJ databases">
        <title>An acidophilic fungus is an integral part of prey digestion in a carnivorous sundew plant.</title>
        <authorList>
            <person name="Tsai I.J."/>
        </authorList>
    </citation>
    <scope>NUCLEOTIDE SEQUENCE [LARGE SCALE GENOMIC DNA]</scope>
    <source>
        <strain evidence="8">169a</strain>
    </source>
</reference>
<dbReference type="Gene3D" id="1.10.10.10">
    <property type="entry name" value="Winged helix-like DNA-binding domain superfamily/Winged helix DNA-binding domain"/>
    <property type="match status" value="1"/>
</dbReference>
<evidence type="ECO:0000256" key="1">
    <source>
        <dbReference type="ARBA" id="ARBA00001947"/>
    </source>
</evidence>
<protein>
    <recommendedName>
        <fullName evidence="7">Metallo-beta-lactamase domain-containing protein</fullName>
    </recommendedName>
</protein>
<evidence type="ECO:0000259" key="7">
    <source>
        <dbReference type="SMART" id="SM00849"/>
    </source>
</evidence>
<dbReference type="FunFam" id="1.10.10.10:FF:000328">
    <property type="entry name" value="Lactamase beta 2"/>
    <property type="match status" value="1"/>
</dbReference>
<gene>
    <name evidence="8" type="ORF">R9X50_00335200</name>
</gene>
<feature type="domain" description="Metallo-beta-lactamase" evidence="7">
    <location>
        <begin position="35"/>
        <end position="191"/>
    </location>
</feature>
<evidence type="ECO:0000256" key="2">
    <source>
        <dbReference type="ARBA" id="ARBA00006759"/>
    </source>
</evidence>
<dbReference type="SMART" id="SM00849">
    <property type="entry name" value="Lactamase_B"/>
    <property type="match status" value="1"/>
</dbReference>
<dbReference type="InterPro" id="IPR047921">
    <property type="entry name" value="LACTB2-like_MBL-fold"/>
</dbReference>
<dbReference type="EMBL" id="CP138583">
    <property type="protein sequence ID" value="WPH00523.1"/>
    <property type="molecule type" value="Genomic_DNA"/>
</dbReference>
<dbReference type="PANTHER" id="PTHR23131">
    <property type="entry name" value="ENDORIBONUCLEASE LACTB2"/>
    <property type="match status" value="1"/>
</dbReference>
<dbReference type="AlphaFoldDB" id="A0AAQ3RBS5"/>
<evidence type="ECO:0000256" key="5">
    <source>
        <dbReference type="ARBA" id="ARBA00022833"/>
    </source>
</evidence>
<dbReference type="CDD" id="cd07722">
    <property type="entry name" value="LACTB2-like_MBL-fold"/>
    <property type="match status" value="1"/>
</dbReference>
<dbReference type="GO" id="GO:0016787">
    <property type="term" value="F:hydrolase activity"/>
    <property type="evidence" value="ECO:0007669"/>
    <property type="project" value="UniProtKB-KW"/>
</dbReference>
<comment type="catalytic activity">
    <reaction evidence="6">
        <text>(3R)-atrochrysone 2-carbonyl-[ACP] + H2O = (3R)-atrochrysone 2-carboxylate + holo-[ACP] + H(+)</text>
        <dbReference type="Rhea" id="RHEA:64236"/>
        <dbReference type="Rhea" id="RHEA-COMP:9685"/>
        <dbReference type="Rhea" id="RHEA-COMP:20479"/>
        <dbReference type="ChEBI" id="CHEBI:15377"/>
        <dbReference type="ChEBI" id="CHEBI:15378"/>
        <dbReference type="ChEBI" id="CHEBI:64479"/>
        <dbReference type="ChEBI" id="CHEBI:234107"/>
        <dbReference type="ChEBI" id="CHEBI:234110"/>
    </reaction>
    <physiologicalReaction direction="left-to-right" evidence="6">
        <dbReference type="Rhea" id="RHEA:64237"/>
    </physiologicalReaction>
</comment>
<dbReference type="InterPro" id="IPR001279">
    <property type="entry name" value="Metallo-B-lactamas"/>
</dbReference>
<keyword evidence="4" id="KW-0378">Hydrolase</keyword>
<keyword evidence="9" id="KW-1185">Reference proteome</keyword>
<dbReference type="InterPro" id="IPR036866">
    <property type="entry name" value="RibonucZ/Hydroxyglut_hydro"/>
</dbReference>
<evidence type="ECO:0000313" key="8">
    <source>
        <dbReference type="EMBL" id="WPH00523.1"/>
    </source>
</evidence>
<evidence type="ECO:0000256" key="6">
    <source>
        <dbReference type="ARBA" id="ARBA00050605"/>
    </source>
</evidence>
<dbReference type="Proteomes" id="UP001303373">
    <property type="component" value="Chromosome 4"/>
</dbReference>
<dbReference type="Pfam" id="PF00753">
    <property type="entry name" value="Lactamase_B"/>
    <property type="match status" value="1"/>
</dbReference>
<sequence length="285" mass="31116">MAGGPPLPALQDIERLSPRVIRILGGNPGKFTLQGTNTYLIGQGPERILIDTGEGQAAWKESLQEVLKDENARVSHVVLTHWHPDHVGGVRDVLALDEGRGAEVFKHQPENGQTAIEDGQVFRTEGATLRAFHSPGHTVDHMALVLEEEDSMFTGDNVLGHGTAVFEDLATYIDSLERMQQQFNGRGYPGHGAVIENGKVKIKEYISHRREREEQILGVMGKESSEGDDSWSSMGIVKVVYAAYPENLHAPAEKGVVQVLKKLEGDGKVRKTEAGGWALNGKSSL</sequence>
<dbReference type="PANTHER" id="PTHR23131:SF0">
    <property type="entry name" value="ENDORIBONUCLEASE LACTB2"/>
    <property type="match status" value="1"/>
</dbReference>